<evidence type="ECO:0000256" key="2">
    <source>
        <dbReference type="ARBA" id="ARBA00007524"/>
    </source>
</evidence>
<dbReference type="GO" id="GO:0033013">
    <property type="term" value="P:tetrapyrrole metabolic process"/>
    <property type="evidence" value="ECO:0007669"/>
    <property type="project" value="UniProtKB-ARBA"/>
</dbReference>
<dbReference type="CDD" id="cd15904">
    <property type="entry name" value="TSPO_MBR"/>
    <property type="match status" value="1"/>
</dbReference>
<organism evidence="7 8">
    <name type="scientific">Tepidamorphus gemmatus</name>
    <dbReference type="NCBI Taxonomy" id="747076"/>
    <lineage>
        <taxon>Bacteria</taxon>
        <taxon>Pseudomonadati</taxon>
        <taxon>Pseudomonadota</taxon>
        <taxon>Alphaproteobacteria</taxon>
        <taxon>Hyphomicrobiales</taxon>
        <taxon>Tepidamorphaceae</taxon>
        <taxon>Tepidamorphus</taxon>
    </lineage>
</organism>
<dbReference type="Gene3D" id="1.20.1260.100">
    <property type="entry name" value="TspO/MBR protein"/>
    <property type="match status" value="1"/>
</dbReference>
<keyword evidence="8" id="KW-1185">Reference proteome</keyword>
<keyword evidence="5 6" id="KW-0472">Membrane</keyword>
<feature type="transmembrane region" description="Helical" evidence="6">
    <location>
        <begin position="103"/>
        <end position="123"/>
    </location>
</feature>
<dbReference type="EMBL" id="SMAK01000014">
    <property type="protein sequence ID" value="TCT04932.1"/>
    <property type="molecule type" value="Genomic_DNA"/>
</dbReference>
<feature type="transmembrane region" description="Helical" evidence="6">
    <location>
        <begin position="6"/>
        <end position="26"/>
    </location>
</feature>
<evidence type="ECO:0000256" key="6">
    <source>
        <dbReference type="SAM" id="Phobius"/>
    </source>
</evidence>
<dbReference type="InterPro" id="IPR004307">
    <property type="entry name" value="TspO_MBR"/>
</dbReference>
<dbReference type="PANTHER" id="PTHR10057:SF0">
    <property type="entry name" value="TRANSLOCATOR PROTEIN"/>
    <property type="match status" value="1"/>
</dbReference>
<dbReference type="Proteomes" id="UP000295678">
    <property type="component" value="Unassembled WGS sequence"/>
</dbReference>
<feature type="transmembrane region" description="Helical" evidence="6">
    <location>
        <begin position="78"/>
        <end position="96"/>
    </location>
</feature>
<accession>A0A4R3LWF7</accession>
<name>A0A4R3LWF7_9HYPH</name>
<dbReference type="PIRSF" id="PIRSF005859">
    <property type="entry name" value="PBR"/>
    <property type="match status" value="1"/>
</dbReference>
<dbReference type="RefSeq" id="WP_132807743.1">
    <property type="nucleotide sequence ID" value="NZ_SMAK01000014.1"/>
</dbReference>
<dbReference type="Pfam" id="PF03073">
    <property type="entry name" value="TspO_MBR"/>
    <property type="match status" value="1"/>
</dbReference>
<reference evidence="7 8" key="1">
    <citation type="submission" date="2019-03" db="EMBL/GenBank/DDBJ databases">
        <title>Genomic Encyclopedia of Type Strains, Phase IV (KMG-IV): sequencing the most valuable type-strain genomes for metagenomic binning, comparative biology and taxonomic classification.</title>
        <authorList>
            <person name="Goeker M."/>
        </authorList>
    </citation>
    <scope>NUCLEOTIDE SEQUENCE [LARGE SCALE GENOMIC DNA]</scope>
    <source>
        <strain evidence="7 8">DSM 19345</strain>
    </source>
</reference>
<evidence type="ECO:0000313" key="8">
    <source>
        <dbReference type="Proteomes" id="UP000295678"/>
    </source>
</evidence>
<dbReference type="GO" id="GO:0016020">
    <property type="term" value="C:membrane"/>
    <property type="evidence" value="ECO:0007669"/>
    <property type="project" value="UniProtKB-SubCell"/>
</dbReference>
<dbReference type="AlphaFoldDB" id="A0A4R3LWF7"/>
<protein>
    <submittedName>
        <fullName evidence="7">TspO/MBR related protein</fullName>
    </submittedName>
</protein>
<evidence type="ECO:0000256" key="3">
    <source>
        <dbReference type="ARBA" id="ARBA00022692"/>
    </source>
</evidence>
<evidence type="ECO:0000313" key="7">
    <source>
        <dbReference type="EMBL" id="TCT04932.1"/>
    </source>
</evidence>
<sequence length="162" mass="17790">MNLYPYLVLGGFCVACTLVALSGALFPPGEWYERLAKPSWTPPNWVFGPVWTVLYVMIAVSGWLVWRDSGFSGARTAFFIYGVQLVLNGLWSAIFFGMKRPGLAILDVVALWLSIVATIVAFLPHSPLAAWLLVPYLAWVTLATALNISVWRLNAASAEARG</sequence>
<comment type="similarity">
    <text evidence="2">Belongs to the TspO/BZRP family.</text>
</comment>
<dbReference type="InterPro" id="IPR038330">
    <property type="entry name" value="TspO/MBR-related_sf"/>
</dbReference>
<dbReference type="PANTHER" id="PTHR10057">
    <property type="entry name" value="PERIPHERAL-TYPE BENZODIAZEPINE RECEPTOR"/>
    <property type="match status" value="1"/>
</dbReference>
<feature type="transmembrane region" description="Helical" evidence="6">
    <location>
        <begin position="129"/>
        <end position="151"/>
    </location>
</feature>
<comment type="subcellular location">
    <subcellularLocation>
        <location evidence="1">Membrane</location>
        <topology evidence="1">Multi-pass membrane protein</topology>
    </subcellularLocation>
</comment>
<keyword evidence="4 6" id="KW-1133">Transmembrane helix</keyword>
<feature type="transmembrane region" description="Helical" evidence="6">
    <location>
        <begin position="46"/>
        <end position="66"/>
    </location>
</feature>
<gene>
    <name evidence="7" type="ORF">EDC22_11426</name>
</gene>
<dbReference type="OrthoDB" id="9795496at2"/>
<comment type="caution">
    <text evidence="7">The sequence shown here is derived from an EMBL/GenBank/DDBJ whole genome shotgun (WGS) entry which is preliminary data.</text>
</comment>
<evidence type="ECO:0000256" key="5">
    <source>
        <dbReference type="ARBA" id="ARBA00023136"/>
    </source>
</evidence>
<proteinExistence type="inferred from homology"/>
<evidence type="ECO:0000256" key="4">
    <source>
        <dbReference type="ARBA" id="ARBA00022989"/>
    </source>
</evidence>
<evidence type="ECO:0000256" key="1">
    <source>
        <dbReference type="ARBA" id="ARBA00004141"/>
    </source>
</evidence>
<dbReference type="FunFam" id="1.20.1260.100:FF:000001">
    <property type="entry name" value="translocator protein 2"/>
    <property type="match status" value="1"/>
</dbReference>
<keyword evidence="3 6" id="KW-0812">Transmembrane</keyword>